<keyword evidence="1" id="KW-0175">Coiled coil</keyword>
<organism evidence="3">
    <name type="scientific">viral metagenome</name>
    <dbReference type="NCBI Taxonomy" id="1070528"/>
    <lineage>
        <taxon>unclassified sequences</taxon>
        <taxon>metagenomes</taxon>
        <taxon>organismal metagenomes</taxon>
    </lineage>
</organism>
<feature type="coiled-coil region" evidence="1">
    <location>
        <begin position="819"/>
        <end position="847"/>
    </location>
</feature>
<evidence type="ECO:0000256" key="2">
    <source>
        <dbReference type="SAM" id="MobiDB-lite"/>
    </source>
</evidence>
<evidence type="ECO:0000313" key="3">
    <source>
        <dbReference type="EMBL" id="GFM95126.1"/>
    </source>
</evidence>
<feature type="compositionally biased region" description="Polar residues" evidence="2">
    <location>
        <begin position="1132"/>
        <end position="1166"/>
    </location>
</feature>
<accession>A0A6L2ZJA5</accession>
<evidence type="ECO:0000256" key="1">
    <source>
        <dbReference type="SAM" id="Coils"/>
    </source>
</evidence>
<feature type="compositionally biased region" description="Low complexity" evidence="2">
    <location>
        <begin position="1087"/>
        <end position="1096"/>
    </location>
</feature>
<gene>
    <name evidence="3" type="ORF">MMARV_C012P1</name>
</gene>
<sequence length="1166" mass="133084">MVKRRESHATKRPIVFPLETPNEFENKNRAELEEMGAYLETELRGCWNPGNRAYMVVPVKTPDWVKETVRVYDMMHENGESMLCIKMNPDWEDEIGPGNCTWRKRMGNNSWLLHMQKDHEVSCLNLHKPEGSVVMLIGTEDNKNDKDDPSKSQMTDHTWDKAGTVKEIKHMRSGLRKLHEVEKRVIDMNTMDGPLTEKKVESAGHPTRQEIYHKTEGTTVDLRFSLIAQRKGMVKVKYVVGRKWTPKYIGNVIDMEVQKVGDISPHLHSAFAGLTANVRDKQVMNAFAAISRTFSQAKADSVPDSIRTQVSQLLATKLNYTRLLVRLAAMHMSTQIIEADGSETTYELGLELGEVENMHTPMDLSRVMRDAMRSARNYIFIESQGDTSIDIERLQTLQMATSQHWPFRKVGLGVENLWPKINNLNVLTDQRERVHRPNERVIKSSEIWEVIEMVVNQHHLQQEWREAVELVSLFALRPEGHSMANGSNYIVTRLPTLDLRAGALGPLLATVRNWENNAFILSEDRIVDYYTKGIAQYAEWTLTSAEVLHMLGLKTIMYTENKLDRDSRETYAQTKQMLVQHMRCYGGKLSIAEKSRRVATAMFGGSVLSTWSALVGYSDRRLVQDKFEMSGTSKVAFQWEEWLPYMNKTATKAAVTGTLSAYAPQGMRSLNMWYRSEKIVGAQDSSSALYYVASVGIHNFGMMEYGADGLISMSKFTPLRNYRGEIADRQFEVVEVIGGKRIESMFQIKTVEQLLAINHIHEHKSQLTWYISELVSADDKLEAYSDAYVDSSIDQVVALLQKAERMRRREFEAKVKETLDDANTKAKESMQKKLQEQEERKIEARGRKGLTQEDVWATKLSALFHSQEIVWAEKVAEASHIDNRIADRSRVMRMFDEARTSYESMPPEMMCIMVEPENRPNLLKIAGLLVEKMASMGTIDGVEIYMREAAKLNNMAAALANNSAMNLDELRIVHGEDAMKKAKEAGIDDETITECLHRGLTWGDMLNATPEILRKYMKQAEQFTVENIIQKVQELEGWLSAEEIGELRNKLNAEKETESTKTMPDEEYQQQLEEKQKLEAERKENIQETTDIQETQTKGEGNDSELERRKTAESEDFLDRDYSDMPPLESGDGSQSATYAETSSQETTTLPQIQGVTFTDVTGQHT</sequence>
<comment type="caution">
    <text evidence="3">The sequence shown here is derived from an EMBL/GenBank/DDBJ whole genome shotgun (WGS) entry which is preliminary data.</text>
</comment>
<proteinExistence type="predicted"/>
<dbReference type="EMBL" id="BLWB01000012">
    <property type="protein sequence ID" value="GFM95126.1"/>
    <property type="molecule type" value="Genomic_RNA"/>
</dbReference>
<reference evidence="3" key="1">
    <citation type="submission" date="2020-05" db="EMBL/GenBank/DDBJ databases">
        <title>Diverged and active partitiviruses in Lichen.</title>
        <authorList>
            <person name="Urayama S."/>
            <person name="Doi N."/>
            <person name="Kondo F."/>
            <person name="Chiba Y."/>
            <person name="Takaki Y."/>
            <person name="Hirai M."/>
            <person name="Minegishi Y."/>
            <person name="Hagiwara D."/>
            <person name="Nunoura T."/>
        </authorList>
    </citation>
    <scope>NUCLEOTIDE SEQUENCE</scope>
</reference>
<protein>
    <submittedName>
        <fullName evidence="3">Uncharacterized protein</fullName>
    </submittedName>
</protein>
<feature type="compositionally biased region" description="Basic and acidic residues" evidence="2">
    <location>
        <begin position="1105"/>
        <end position="1123"/>
    </location>
</feature>
<dbReference type="AlphaFoldDB" id="A0A6L2ZJA5"/>
<name>A0A6L2ZJA5_9ZZZZ</name>
<feature type="region of interest" description="Disordered" evidence="2">
    <location>
        <begin position="1081"/>
        <end position="1166"/>
    </location>
</feature>